<feature type="compositionally biased region" description="Low complexity" evidence="5">
    <location>
        <begin position="641"/>
        <end position="666"/>
    </location>
</feature>
<comment type="subcellular location">
    <subcellularLocation>
        <location evidence="1">Nucleus</location>
        <location evidence="1">Nucleolus</location>
    </subcellularLocation>
</comment>
<dbReference type="GO" id="GO:0003723">
    <property type="term" value="F:RNA binding"/>
    <property type="evidence" value="ECO:0007669"/>
    <property type="project" value="UniProtKB-UniRule"/>
</dbReference>
<organism evidence="8">
    <name type="scientific">Chlorella variabilis</name>
    <name type="common">Green alga</name>
    <dbReference type="NCBI Taxonomy" id="554065"/>
    <lineage>
        <taxon>Eukaryota</taxon>
        <taxon>Viridiplantae</taxon>
        <taxon>Chlorophyta</taxon>
        <taxon>core chlorophytes</taxon>
        <taxon>Trebouxiophyceae</taxon>
        <taxon>Chlorellales</taxon>
        <taxon>Chlorellaceae</taxon>
        <taxon>Chlorella clade</taxon>
        <taxon>Chlorella</taxon>
    </lineage>
</organism>
<dbReference type="STRING" id="554065.E1Z4S8"/>
<dbReference type="GeneID" id="17358537"/>
<evidence type="ECO:0000256" key="3">
    <source>
        <dbReference type="ARBA" id="ARBA00023242"/>
    </source>
</evidence>
<gene>
    <name evidence="7" type="ORF">CHLNCDRAFT_137899</name>
</gene>
<sequence length="790" mass="82186">MVRLFVGGLPPGVTPDDLRQRFLPFGEVTECSIAPAKSYGPGVVFPRNFGHVELQPKDEAALRKCIAAYNGCKWRGSQLKCAPAHPQYADRRRQEQATAAGGTSADEAAHALPPLGPGDRLRLKPSKAATTIEVALGSGRKVQHFPEPPSQQVQLAWESLEAPPASGYLYEQLLQRLAADLPPELLAIVEERRRQGKLLLEARERQLREERAAAGVEIAHEYSEQSQGSSGWELGSDDDAATAAATAAGALASRERRQAAAAAAAGPRGRGAAGARQQRKLEHEQQGMQPGQQREDVQQGQQAAPTVPQRRLRVVDFLQPQDAEQEREEPAAAAQAGAGAAADLSRFDSGSDAEWGAPPAGATRQHLLQSRPASSGQQAMQQQVQVWPLAVARSTREEQEHSQPSGSSGSSGGSELEEWLAGAGDLGGGPAASDAEAGALNGEASSGSSGGSELEEFLATAGGDGASPEAAQEEEEGEGAGCEGKEACSDGGQHVGSGGEARTQPVAAAAADGAGRSTGGQQVRRTSQQPQQQPPQLTQQRGVVAFVEGDEAAASGRQWWHKPIPAVDLSRFASSSDEEGGGRPTALPAAVGGKRGVAHHQGAKKRRQQHMIPQVDGAADSGSDEDSASSDKDDDSESEDASTSGSEGSAGSGSDEGTSGSSTSEDAAGKDQVGEQLQKGGGASGQANAASAGHGNERSGSEGEESEEEAETADDGRAAAAAAAQEQQRQLAALFPEGAAFRRSEPLAQIEATWRVSRESWVQDYRQKHRQAVRMLGRSSGGGGKRQRKG</sequence>
<feature type="domain" description="RRM" evidence="6">
    <location>
        <begin position="2"/>
        <end position="86"/>
    </location>
</feature>
<dbReference type="CDD" id="cd12226">
    <property type="entry name" value="RRM_NOL8"/>
    <property type="match status" value="1"/>
</dbReference>
<dbReference type="Pfam" id="PF00076">
    <property type="entry name" value="RRM_1"/>
    <property type="match status" value="1"/>
</dbReference>
<dbReference type="SUPFAM" id="SSF54928">
    <property type="entry name" value="RNA-binding domain, RBD"/>
    <property type="match status" value="1"/>
</dbReference>
<protein>
    <recommendedName>
        <fullName evidence="6">RRM domain-containing protein</fullName>
    </recommendedName>
</protein>
<feature type="region of interest" description="Disordered" evidence="5">
    <location>
        <begin position="258"/>
        <end position="541"/>
    </location>
</feature>
<feature type="compositionally biased region" description="Polar residues" evidence="5">
    <location>
        <begin position="366"/>
        <end position="376"/>
    </location>
</feature>
<dbReference type="Gene3D" id="3.30.70.330">
    <property type="match status" value="1"/>
</dbReference>
<dbReference type="OMA" id="IAHEYSE"/>
<dbReference type="InterPro" id="IPR034138">
    <property type="entry name" value="NOP8_RRM"/>
</dbReference>
<dbReference type="eggNOG" id="ENOG502R34J">
    <property type="taxonomic scope" value="Eukaryota"/>
</dbReference>
<dbReference type="AlphaFoldDB" id="E1Z4S8"/>
<evidence type="ECO:0000259" key="6">
    <source>
        <dbReference type="PROSITE" id="PS50102"/>
    </source>
</evidence>
<feature type="region of interest" description="Disordered" evidence="5">
    <location>
        <begin position="571"/>
        <end position="729"/>
    </location>
</feature>
<evidence type="ECO:0000256" key="5">
    <source>
        <dbReference type="SAM" id="MobiDB-lite"/>
    </source>
</evidence>
<dbReference type="GO" id="GO:0005730">
    <property type="term" value="C:nucleolus"/>
    <property type="evidence" value="ECO:0007669"/>
    <property type="project" value="UniProtKB-SubCell"/>
</dbReference>
<feature type="compositionally biased region" description="Acidic residues" evidence="5">
    <location>
        <begin position="702"/>
        <end position="713"/>
    </location>
</feature>
<dbReference type="PANTHER" id="PTHR48029:SF1">
    <property type="entry name" value="NUCLEOLAR PROTEIN 8"/>
    <property type="match status" value="1"/>
</dbReference>
<dbReference type="PANTHER" id="PTHR48029">
    <property type="entry name" value="NUCLEOLAR PROTEIN 8"/>
    <property type="match status" value="1"/>
</dbReference>
<dbReference type="RefSeq" id="XP_005851210.1">
    <property type="nucleotide sequence ID" value="XM_005851148.1"/>
</dbReference>
<dbReference type="OrthoDB" id="515833at2759"/>
<dbReference type="KEGG" id="cvr:CHLNCDRAFT_137899"/>
<dbReference type="SMART" id="SM00360">
    <property type="entry name" value="RRM"/>
    <property type="match status" value="1"/>
</dbReference>
<proteinExistence type="predicted"/>
<dbReference type="EMBL" id="GL433836">
    <property type="protein sequence ID" value="EFN59108.1"/>
    <property type="molecule type" value="Genomic_DNA"/>
</dbReference>
<evidence type="ECO:0000256" key="2">
    <source>
        <dbReference type="ARBA" id="ARBA00022884"/>
    </source>
</evidence>
<feature type="compositionally biased region" description="Low complexity" evidence="5">
    <location>
        <begin position="431"/>
        <end position="447"/>
    </location>
</feature>
<feature type="region of interest" description="Disordered" evidence="5">
    <location>
        <begin position="85"/>
        <end position="122"/>
    </location>
</feature>
<feature type="compositionally biased region" description="Low complexity" evidence="5">
    <location>
        <begin position="331"/>
        <end position="343"/>
    </location>
</feature>
<dbReference type="InterPro" id="IPR012677">
    <property type="entry name" value="Nucleotide-bd_a/b_plait_sf"/>
</dbReference>
<dbReference type="InterPro" id="IPR035979">
    <property type="entry name" value="RBD_domain_sf"/>
</dbReference>
<keyword evidence="3" id="KW-0539">Nucleus</keyword>
<evidence type="ECO:0000313" key="8">
    <source>
        <dbReference type="Proteomes" id="UP000008141"/>
    </source>
</evidence>
<evidence type="ECO:0000256" key="1">
    <source>
        <dbReference type="ARBA" id="ARBA00004604"/>
    </source>
</evidence>
<keyword evidence="2 4" id="KW-0694">RNA-binding</keyword>
<evidence type="ECO:0000256" key="4">
    <source>
        <dbReference type="PROSITE-ProRule" id="PRU00176"/>
    </source>
</evidence>
<reference evidence="7 8" key="1">
    <citation type="journal article" date="2010" name="Plant Cell">
        <title>The Chlorella variabilis NC64A genome reveals adaptation to photosymbiosis, coevolution with viruses, and cryptic sex.</title>
        <authorList>
            <person name="Blanc G."/>
            <person name="Duncan G."/>
            <person name="Agarkova I."/>
            <person name="Borodovsky M."/>
            <person name="Gurnon J."/>
            <person name="Kuo A."/>
            <person name="Lindquist E."/>
            <person name="Lucas S."/>
            <person name="Pangilinan J."/>
            <person name="Polle J."/>
            <person name="Salamov A."/>
            <person name="Terry A."/>
            <person name="Yamada T."/>
            <person name="Dunigan D.D."/>
            <person name="Grigoriev I.V."/>
            <person name="Claverie J.M."/>
            <person name="Van Etten J.L."/>
        </authorList>
    </citation>
    <scope>NUCLEOTIDE SEQUENCE [LARGE SCALE GENOMIC DNA]</scope>
    <source>
        <strain evidence="7 8">NC64A</strain>
    </source>
</reference>
<dbReference type="InterPro" id="IPR000504">
    <property type="entry name" value="RRM_dom"/>
</dbReference>
<dbReference type="Proteomes" id="UP000008141">
    <property type="component" value="Unassembled WGS sequence"/>
</dbReference>
<evidence type="ECO:0000313" key="7">
    <source>
        <dbReference type="EMBL" id="EFN59108.1"/>
    </source>
</evidence>
<feature type="compositionally biased region" description="Basic residues" evidence="5">
    <location>
        <begin position="596"/>
        <end position="609"/>
    </location>
</feature>
<name>E1Z4S8_CHLVA</name>
<feature type="compositionally biased region" description="Low complexity" evidence="5">
    <location>
        <begin position="377"/>
        <end position="386"/>
    </location>
</feature>
<feature type="compositionally biased region" description="Low complexity" evidence="5">
    <location>
        <begin position="507"/>
        <end position="541"/>
    </location>
</feature>
<feature type="compositionally biased region" description="Acidic residues" evidence="5">
    <location>
        <begin position="622"/>
        <end position="640"/>
    </location>
</feature>
<dbReference type="PROSITE" id="PS50102">
    <property type="entry name" value="RRM"/>
    <property type="match status" value="1"/>
</dbReference>
<dbReference type="InParanoid" id="E1Z4S8"/>
<keyword evidence="8" id="KW-1185">Reference proteome</keyword>
<feature type="compositionally biased region" description="Low complexity" evidence="5">
    <location>
        <begin position="685"/>
        <end position="694"/>
    </location>
</feature>
<accession>E1Z4S8</accession>
<feature type="compositionally biased region" description="Low complexity" evidence="5">
    <location>
        <begin position="718"/>
        <end position="729"/>
    </location>
</feature>